<dbReference type="InterPro" id="IPR043502">
    <property type="entry name" value="DNA/RNA_pol_sf"/>
</dbReference>
<comment type="caution">
    <text evidence="2">The sequence shown here is derived from an EMBL/GenBank/DDBJ whole genome shotgun (WGS) entry which is preliminary data.</text>
</comment>
<dbReference type="HOGENOM" id="CLU_001650_21_5_1"/>
<name>I2FXT1_USTHO</name>
<organism evidence="2 3">
    <name type="scientific">Ustilago hordei</name>
    <name type="common">Barley covered smut fungus</name>
    <dbReference type="NCBI Taxonomy" id="120017"/>
    <lineage>
        <taxon>Eukaryota</taxon>
        <taxon>Fungi</taxon>
        <taxon>Dikarya</taxon>
        <taxon>Basidiomycota</taxon>
        <taxon>Ustilaginomycotina</taxon>
        <taxon>Ustilaginomycetes</taxon>
        <taxon>Ustilaginales</taxon>
        <taxon>Ustilaginaceae</taxon>
        <taxon>Ustilago</taxon>
    </lineage>
</organism>
<dbReference type="SUPFAM" id="SSF56672">
    <property type="entry name" value="DNA/RNA polymerases"/>
    <property type="match status" value="1"/>
</dbReference>
<sequence>METMIGEEGYKEVNPKAQPPFGLMMVELQKKEKSLNPTIQEALAGEDKSFWEEAMHKELEGLEAMGTWETTYLPHGMNTVDMQWVLKIKTDANLIPTKYKFMQREGIDYTEIFAPMAPIQSIRRVLAIAAIWGWEVDLIDVKQAYLNSSLHYDVYLKLPVGTKVLPGKVLKLMKGLYGLKQSGSYVDDMLIASPSWKEVDHTKAEIMGKWGMEDNRPVKEFLGIKIMQDRNQGKISLDLTVYIKGMVSKWLEKSNEKSWIPMQSIISTVRGKKCTPEQAK</sequence>
<dbReference type="Pfam" id="PF07727">
    <property type="entry name" value="RVT_2"/>
    <property type="match status" value="1"/>
</dbReference>
<gene>
    <name evidence="2" type="ORF">UHOR_15089</name>
</gene>
<proteinExistence type="predicted"/>
<dbReference type="AlphaFoldDB" id="I2FXT1"/>
<dbReference type="InterPro" id="IPR013103">
    <property type="entry name" value="RVT_2"/>
</dbReference>
<dbReference type="STRING" id="1128400.I2FXT1"/>
<dbReference type="EMBL" id="CAGI01000167">
    <property type="protein sequence ID" value="CCF51724.1"/>
    <property type="molecule type" value="Genomic_DNA"/>
</dbReference>
<dbReference type="Proteomes" id="UP000006174">
    <property type="component" value="Unassembled WGS sequence"/>
</dbReference>
<accession>I2FXT1</accession>
<keyword evidence="3" id="KW-1185">Reference proteome</keyword>
<evidence type="ECO:0000259" key="1">
    <source>
        <dbReference type="Pfam" id="PF07727"/>
    </source>
</evidence>
<evidence type="ECO:0000313" key="3">
    <source>
        <dbReference type="Proteomes" id="UP000006174"/>
    </source>
</evidence>
<dbReference type="eggNOG" id="KOG0017">
    <property type="taxonomic scope" value="Eukaryota"/>
</dbReference>
<reference evidence="2 3" key="1">
    <citation type="journal article" date="2012" name="Plant Cell">
        <title>Genome comparison of barley and maize smut fungi reveals targeted loss of RNA silencing components and species-specific presence of transposable elements.</title>
        <authorList>
            <person name="Laurie J.D."/>
            <person name="Ali S."/>
            <person name="Linning R."/>
            <person name="Mannhaupt G."/>
            <person name="Wong P."/>
            <person name="Gueldener U."/>
            <person name="Muensterkoetter M."/>
            <person name="Moore R."/>
            <person name="Kahmann R."/>
            <person name="Bakkeren G."/>
            <person name="Schirawski J."/>
        </authorList>
    </citation>
    <scope>NUCLEOTIDE SEQUENCE [LARGE SCALE GENOMIC DNA]</scope>
    <source>
        <strain evidence="3">Uh4875-4</strain>
    </source>
</reference>
<feature type="domain" description="Reverse transcriptase Ty1/copia-type" evidence="1">
    <location>
        <begin position="67"/>
        <end position="183"/>
    </location>
</feature>
<evidence type="ECO:0000313" key="2">
    <source>
        <dbReference type="EMBL" id="CCF51724.1"/>
    </source>
</evidence>
<protein>
    <recommendedName>
        <fullName evidence="1">Reverse transcriptase Ty1/copia-type domain-containing protein</fullName>
    </recommendedName>
</protein>